<dbReference type="InterPro" id="IPR001005">
    <property type="entry name" value="SANT/Myb"/>
</dbReference>
<evidence type="ECO:0000259" key="3">
    <source>
        <dbReference type="PROSITE" id="PS51294"/>
    </source>
</evidence>
<dbReference type="CDD" id="cd00167">
    <property type="entry name" value="SANT"/>
    <property type="match status" value="1"/>
</dbReference>
<dbReference type="InterPro" id="IPR017930">
    <property type="entry name" value="Myb_dom"/>
</dbReference>
<feature type="compositionally biased region" description="Polar residues" evidence="1">
    <location>
        <begin position="132"/>
        <end position="142"/>
    </location>
</feature>
<dbReference type="AlphaFoldDB" id="A0A077WC31"/>
<accession>A0A077WC31</accession>
<name>A0A077WC31_9FUNG</name>
<dbReference type="Gene3D" id="1.10.10.60">
    <property type="entry name" value="Homeodomain-like"/>
    <property type="match status" value="1"/>
</dbReference>
<dbReference type="Pfam" id="PF00249">
    <property type="entry name" value="Myb_DNA-binding"/>
    <property type="match status" value="1"/>
</dbReference>
<reference evidence="4" key="1">
    <citation type="journal article" date="2014" name="Genome Announc.">
        <title>De novo whole-genome sequence and genome annotation of Lichtheimia ramosa.</title>
        <authorList>
            <person name="Linde J."/>
            <person name="Schwartze V."/>
            <person name="Binder U."/>
            <person name="Lass-Florl C."/>
            <person name="Voigt K."/>
            <person name="Horn F."/>
        </authorList>
    </citation>
    <scope>NUCLEOTIDE SEQUENCE</scope>
    <source>
        <strain evidence="4">JMRC FSU:6197</strain>
    </source>
</reference>
<sequence>MVRTKKQALAGVSCSLSMQRHDIRDPGILKKQDSNFYPQQTWPDNPQGFIDIMQRERECKVFLIQHAFPSVTYQEADVMLMDCAFKEDEVIHRLSTRPDYLEGIRRVLGSFEQPSSPSPSTPMDSTINASTSIPNTISSTRAITPPTPIPKQAKYTNKSKKKESHHIYADKNQSTRMAGGRLALDDALRQIQSSNSPDKAYEGWSQARIRAFQMINENPNSYYYRFNAPGEEQRKGAWTQEERELFFKRLKEVGANGQWGIFSIAIPGRVGYQCSNYYRLLIQTGQVHDPNYVVDDKGKVHYLFEKRNADGAVQKTFRTHAPHQFGKKTATTTIASKKKKKKKDDGDTSGSFSVGIRKSSRLAAAGRVTRSRQQD</sequence>
<dbReference type="SUPFAM" id="SSF46689">
    <property type="entry name" value="Homeodomain-like"/>
    <property type="match status" value="1"/>
</dbReference>
<dbReference type="OrthoDB" id="6781668at2759"/>
<dbReference type="EMBL" id="LK023315">
    <property type="protein sequence ID" value="CDS04970.1"/>
    <property type="molecule type" value="Genomic_DNA"/>
</dbReference>
<evidence type="ECO:0000256" key="1">
    <source>
        <dbReference type="SAM" id="MobiDB-lite"/>
    </source>
</evidence>
<evidence type="ECO:0000259" key="2">
    <source>
        <dbReference type="PROSITE" id="PS50090"/>
    </source>
</evidence>
<proteinExistence type="predicted"/>
<dbReference type="PROSITE" id="PS50090">
    <property type="entry name" value="MYB_LIKE"/>
    <property type="match status" value="1"/>
</dbReference>
<organism evidence="4">
    <name type="scientific">Lichtheimia ramosa</name>
    <dbReference type="NCBI Taxonomy" id="688394"/>
    <lineage>
        <taxon>Eukaryota</taxon>
        <taxon>Fungi</taxon>
        <taxon>Fungi incertae sedis</taxon>
        <taxon>Mucoromycota</taxon>
        <taxon>Mucoromycotina</taxon>
        <taxon>Mucoromycetes</taxon>
        <taxon>Mucorales</taxon>
        <taxon>Lichtheimiaceae</taxon>
        <taxon>Lichtheimia</taxon>
    </lineage>
</organism>
<dbReference type="PROSITE" id="PS51294">
    <property type="entry name" value="HTH_MYB"/>
    <property type="match status" value="1"/>
</dbReference>
<dbReference type="SMART" id="SM00717">
    <property type="entry name" value="SANT"/>
    <property type="match status" value="1"/>
</dbReference>
<feature type="domain" description="Myb-like" evidence="2">
    <location>
        <begin position="230"/>
        <end position="282"/>
    </location>
</feature>
<feature type="domain" description="HTH myb-type" evidence="3">
    <location>
        <begin position="230"/>
        <end position="286"/>
    </location>
</feature>
<protein>
    <submittedName>
        <fullName evidence="4">Uncharacterized protein</fullName>
    </submittedName>
</protein>
<evidence type="ECO:0000313" key="4">
    <source>
        <dbReference type="EMBL" id="CDS04970.1"/>
    </source>
</evidence>
<feature type="region of interest" description="Disordered" evidence="1">
    <location>
        <begin position="321"/>
        <end position="375"/>
    </location>
</feature>
<dbReference type="InterPro" id="IPR009057">
    <property type="entry name" value="Homeodomain-like_sf"/>
</dbReference>
<gene>
    <name evidence="4" type="ORF">LRAMOSA07500</name>
</gene>
<feature type="region of interest" description="Disordered" evidence="1">
    <location>
        <begin position="132"/>
        <end position="172"/>
    </location>
</feature>